<dbReference type="InterPro" id="IPR011577">
    <property type="entry name" value="Cyt_b561_bac/Ni-Hgenase"/>
</dbReference>
<evidence type="ECO:0000256" key="7">
    <source>
        <dbReference type="SAM" id="Phobius"/>
    </source>
</evidence>
<dbReference type="EMBL" id="JBHUOG010000001">
    <property type="protein sequence ID" value="MFD2792236.1"/>
    <property type="molecule type" value="Genomic_DNA"/>
</dbReference>
<keyword evidence="5 7" id="KW-0472">Membrane</keyword>
<evidence type="ECO:0000313" key="10">
    <source>
        <dbReference type="Proteomes" id="UP001597479"/>
    </source>
</evidence>
<organism evidence="9 10">
    <name type="scientific">Promicromonospora vindobonensis</name>
    <dbReference type="NCBI Taxonomy" id="195748"/>
    <lineage>
        <taxon>Bacteria</taxon>
        <taxon>Bacillati</taxon>
        <taxon>Actinomycetota</taxon>
        <taxon>Actinomycetes</taxon>
        <taxon>Micrococcales</taxon>
        <taxon>Promicromonosporaceae</taxon>
        <taxon>Promicromonospora</taxon>
    </lineage>
</organism>
<keyword evidence="3 7" id="KW-0812">Transmembrane</keyword>
<evidence type="ECO:0000256" key="3">
    <source>
        <dbReference type="ARBA" id="ARBA00022692"/>
    </source>
</evidence>
<feature type="region of interest" description="Disordered" evidence="6">
    <location>
        <begin position="52"/>
        <end position="100"/>
    </location>
</feature>
<dbReference type="RefSeq" id="WP_377179674.1">
    <property type="nucleotide sequence ID" value="NZ_JBHUOG010000001.1"/>
</dbReference>
<evidence type="ECO:0000256" key="4">
    <source>
        <dbReference type="ARBA" id="ARBA00022989"/>
    </source>
</evidence>
<evidence type="ECO:0000256" key="5">
    <source>
        <dbReference type="ARBA" id="ARBA00023136"/>
    </source>
</evidence>
<evidence type="ECO:0000256" key="2">
    <source>
        <dbReference type="ARBA" id="ARBA00022475"/>
    </source>
</evidence>
<dbReference type="SUPFAM" id="SSF81342">
    <property type="entry name" value="Transmembrane di-heme cytochromes"/>
    <property type="match status" value="1"/>
</dbReference>
<feature type="compositionally biased region" description="Basic and acidic residues" evidence="6">
    <location>
        <begin position="72"/>
        <end position="85"/>
    </location>
</feature>
<dbReference type="Proteomes" id="UP001597479">
    <property type="component" value="Unassembled WGS sequence"/>
</dbReference>
<protein>
    <submittedName>
        <fullName evidence="9">Cytochrome b/b6 domain-containing protein</fullName>
    </submittedName>
</protein>
<dbReference type="Pfam" id="PF01292">
    <property type="entry name" value="Ni_hydr_CYTB"/>
    <property type="match status" value="1"/>
</dbReference>
<keyword evidence="4 7" id="KW-1133">Transmembrane helix</keyword>
<proteinExistence type="predicted"/>
<comment type="subcellular location">
    <subcellularLocation>
        <location evidence="1">Cell membrane</location>
        <topology evidence="1">Multi-pass membrane protein</topology>
    </subcellularLocation>
</comment>
<dbReference type="InterPro" id="IPR016174">
    <property type="entry name" value="Di-haem_cyt_TM"/>
</dbReference>
<evidence type="ECO:0000313" key="9">
    <source>
        <dbReference type="EMBL" id="MFD2792236.1"/>
    </source>
</evidence>
<feature type="transmembrane region" description="Helical" evidence="7">
    <location>
        <begin position="173"/>
        <end position="192"/>
    </location>
</feature>
<keyword evidence="10" id="KW-1185">Reference proteome</keyword>
<keyword evidence="2" id="KW-1003">Cell membrane</keyword>
<name>A0ABW5VQF1_9MICO</name>
<evidence type="ECO:0000256" key="6">
    <source>
        <dbReference type="SAM" id="MobiDB-lite"/>
    </source>
</evidence>
<evidence type="ECO:0000259" key="8">
    <source>
        <dbReference type="Pfam" id="PF01292"/>
    </source>
</evidence>
<evidence type="ECO:0000256" key="1">
    <source>
        <dbReference type="ARBA" id="ARBA00004651"/>
    </source>
</evidence>
<feature type="transmembrane region" description="Helical" evidence="7">
    <location>
        <begin position="12"/>
        <end position="35"/>
    </location>
</feature>
<sequence length="232" mass="25404">MRWRNDDHGYGIVTKVLHWSTVALLLTQLTVGYVMDDKADAADVADVADVDCDPAGEELGGGRTSDAEEERLDQVEDRCEQAQEAREEDTEDRADRADRADADDAVGAAWSDLWTGDLTGGELTLAGWHVVLGLAIVAVGVLRVVWRRTTPLPPWDSRLTETDRVVLHRAERILLALLFVVPATGIALVVGSSDLVPLHVAAHLCFYAALVVHVGVVVRRRVVGRMLWGRAR</sequence>
<feature type="transmembrane region" description="Helical" evidence="7">
    <location>
        <begin position="198"/>
        <end position="218"/>
    </location>
</feature>
<feature type="domain" description="Cytochrome b561 bacterial/Ni-hydrogenase" evidence="8">
    <location>
        <begin position="10"/>
        <end position="225"/>
    </location>
</feature>
<feature type="transmembrane region" description="Helical" evidence="7">
    <location>
        <begin position="126"/>
        <end position="146"/>
    </location>
</feature>
<accession>A0ABW5VQF1</accession>
<reference evidence="10" key="1">
    <citation type="journal article" date="2019" name="Int. J. Syst. Evol. Microbiol.">
        <title>The Global Catalogue of Microorganisms (GCM) 10K type strain sequencing project: providing services to taxonomists for standard genome sequencing and annotation.</title>
        <authorList>
            <consortium name="The Broad Institute Genomics Platform"/>
            <consortium name="The Broad Institute Genome Sequencing Center for Infectious Disease"/>
            <person name="Wu L."/>
            <person name="Ma J."/>
        </authorList>
    </citation>
    <scope>NUCLEOTIDE SEQUENCE [LARGE SCALE GENOMIC DNA]</scope>
    <source>
        <strain evidence="10">CCM 7044</strain>
    </source>
</reference>
<gene>
    <name evidence="9" type="ORF">ACFS27_01605</name>
</gene>
<comment type="caution">
    <text evidence="9">The sequence shown here is derived from an EMBL/GenBank/DDBJ whole genome shotgun (WGS) entry which is preliminary data.</text>
</comment>